<protein>
    <recommendedName>
        <fullName evidence="8">ALOG domain-containing protein</fullName>
    </recommendedName>
</protein>
<dbReference type="GO" id="GO:0003677">
    <property type="term" value="F:DNA binding"/>
    <property type="evidence" value="ECO:0007669"/>
    <property type="project" value="UniProtKB-KW"/>
</dbReference>
<feature type="transmembrane region" description="Helical" evidence="7">
    <location>
        <begin position="332"/>
        <end position="353"/>
    </location>
</feature>
<keyword evidence="7" id="KW-1133">Transmembrane helix</keyword>
<dbReference type="HOGENOM" id="CLU_488623_0_0_1"/>
<evidence type="ECO:0000256" key="3">
    <source>
        <dbReference type="ARBA" id="ARBA00023015"/>
    </source>
</evidence>
<dbReference type="PROSITE" id="PS51697">
    <property type="entry name" value="ALOG"/>
    <property type="match status" value="1"/>
</dbReference>
<comment type="similarity">
    <text evidence="2">Belongs to the plant homeotic and developmental regulators ALOG protein family.</text>
</comment>
<dbReference type="GO" id="GO:0009299">
    <property type="term" value="P:mRNA transcription"/>
    <property type="evidence" value="ECO:0000318"/>
    <property type="project" value="GO_Central"/>
</dbReference>
<keyword evidence="6" id="KW-0539">Nucleus</keyword>
<comment type="subcellular location">
    <subcellularLocation>
        <location evidence="1">Nucleus</location>
    </subcellularLocation>
</comment>
<evidence type="ECO:0000256" key="5">
    <source>
        <dbReference type="ARBA" id="ARBA00023163"/>
    </source>
</evidence>
<evidence type="ECO:0000256" key="6">
    <source>
        <dbReference type="ARBA" id="ARBA00023242"/>
    </source>
</evidence>
<name>A7SVA9_NEMVE</name>
<evidence type="ECO:0000256" key="4">
    <source>
        <dbReference type="ARBA" id="ARBA00023125"/>
    </source>
</evidence>
<dbReference type="InParanoid" id="A7SVA9"/>
<dbReference type="PANTHER" id="PTHR31165">
    <property type="entry name" value="PROTEIN G1-LIKE2"/>
    <property type="match status" value="1"/>
</dbReference>
<keyword evidence="10" id="KW-1185">Reference proteome</keyword>
<sequence length="558" mass="63535">MPNKRLLRRELEEFLEALPGYVSIATVTPRDICRFLVSKDKDGRTQVHRLSCRFIVKKGHFGCGCPTHLSYKTVDSYIGKLRAIFHAMGRDSEWDKRLGLGNPAVDKSLKDHLRLITAGQLQARMDKLSQLALHLDSEMNKAKRNIDRFIIVRDQAYHKMAFFSEDRPSDLGQIKVAEMLRFPQNDGFLFNHIWGKTLRGGDGNVFGVRRNPQLEICQIRGAELSEIMDHIGWSNRHTALFYMQLEKVLNPAGASARLASKSHVREYKPIWVFGCPLGDWWVGLGQRTSMASDYGFFATKSSTNDTNSSSNDTNSSVSIVTSSRRRIVRQRLTIQILLATLLVFVALFVWQLATNLTRQKLVIGGWCKRGDWWVGLGQRTSMAPDYGFFATKSSTNDTSSSSNDTNSSVSIVTSSRRRIVRQRLTIQILLATLLVFVALFVWQLATNLTRQKFDGAAFRKDLKLVPCDTIEKCTTIDEMVDCFEKCTTIDEMVDCIEKCTTIDEMVDCFEKCTTIDEMVDCFEKCTTIDEMVDCFEKCTTIDEMVDCFEKCRTIDKLF</sequence>
<dbReference type="GO" id="GO:0005634">
    <property type="term" value="C:nucleus"/>
    <property type="evidence" value="ECO:0000318"/>
    <property type="project" value="GO_Central"/>
</dbReference>
<keyword evidence="4" id="KW-0238">DNA-binding</keyword>
<dbReference type="EMBL" id="DS469829">
    <property type="protein sequence ID" value="EDO32359.1"/>
    <property type="molecule type" value="Genomic_DNA"/>
</dbReference>
<evidence type="ECO:0000313" key="10">
    <source>
        <dbReference type="Proteomes" id="UP000001593"/>
    </source>
</evidence>
<dbReference type="Pfam" id="PF04852">
    <property type="entry name" value="ALOG_dom"/>
    <property type="match status" value="1"/>
</dbReference>
<organism evidence="9 10">
    <name type="scientific">Nematostella vectensis</name>
    <name type="common">Starlet sea anemone</name>
    <dbReference type="NCBI Taxonomy" id="45351"/>
    <lineage>
        <taxon>Eukaryota</taxon>
        <taxon>Metazoa</taxon>
        <taxon>Cnidaria</taxon>
        <taxon>Anthozoa</taxon>
        <taxon>Hexacorallia</taxon>
        <taxon>Actiniaria</taxon>
        <taxon>Edwardsiidae</taxon>
        <taxon>Nematostella</taxon>
    </lineage>
</organism>
<feature type="transmembrane region" description="Helical" evidence="7">
    <location>
        <begin position="424"/>
        <end position="442"/>
    </location>
</feature>
<dbReference type="InterPro" id="IPR006936">
    <property type="entry name" value="ALOG_dom"/>
</dbReference>
<dbReference type="AlphaFoldDB" id="A7SVA9"/>
<dbReference type="Proteomes" id="UP000001593">
    <property type="component" value="Unassembled WGS sequence"/>
</dbReference>
<evidence type="ECO:0000256" key="2">
    <source>
        <dbReference type="ARBA" id="ARBA00010308"/>
    </source>
</evidence>
<keyword evidence="7" id="KW-0812">Transmembrane</keyword>
<dbReference type="InterPro" id="IPR040222">
    <property type="entry name" value="ALOG"/>
</dbReference>
<dbReference type="PANTHER" id="PTHR31165:SF2">
    <property type="entry name" value="ALOG DOMAIN-CONTAINING PROTEIN"/>
    <property type="match status" value="1"/>
</dbReference>
<keyword evidence="7" id="KW-0472">Membrane</keyword>
<keyword evidence="5" id="KW-0804">Transcription</keyword>
<evidence type="ECO:0000256" key="1">
    <source>
        <dbReference type="ARBA" id="ARBA00004123"/>
    </source>
</evidence>
<feature type="domain" description="ALOG" evidence="8">
    <location>
        <begin position="1"/>
        <end position="132"/>
    </location>
</feature>
<keyword evidence="3" id="KW-0805">Transcription regulation</keyword>
<evidence type="ECO:0000256" key="7">
    <source>
        <dbReference type="SAM" id="Phobius"/>
    </source>
</evidence>
<gene>
    <name evidence="9" type="ORF">NEMVEDRAFT_v1g218021</name>
</gene>
<proteinExistence type="inferred from homology"/>
<evidence type="ECO:0000259" key="8">
    <source>
        <dbReference type="PROSITE" id="PS51697"/>
    </source>
</evidence>
<evidence type="ECO:0000313" key="9">
    <source>
        <dbReference type="EMBL" id="EDO32359.1"/>
    </source>
</evidence>
<accession>A7SVA9</accession>
<reference evidence="9 10" key="1">
    <citation type="journal article" date="2007" name="Science">
        <title>Sea anemone genome reveals ancestral eumetazoan gene repertoire and genomic organization.</title>
        <authorList>
            <person name="Putnam N.H."/>
            <person name="Srivastava M."/>
            <person name="Hellsten U."/>
            <person name="Dirks B."/>
            <person name="Chapman J."/>
            <person name="Salamov A."/>
            <person name="Terry A."/>
            <person name="Shapiro H."/>
            <person name="Lindquist E."/>
            <person name="Kapitonov V.V."/>
            <person name="Jurka J."/>
            <person name="Genikhovich G."/>
            <person name="Grigoriev I.V."/>
            <person name="Lucas S.M."/>
            <person name="Steele R.E."/>
            <person name="Finnerty J.R."/>
            <person name="Technau U."/>
            <person name="Martindale M.Q."/>
            <person name="Rokhsar D.S."/>
        </authorList>
    </citation>
    <scope>NUCLEOTIDE SEQUENCE [LARGE SCALE GENOMIC DNA]</scope>
    <source>
        <strain evidence="10">CH2 X CH6</strain>
    </source>
</reference>